<gene>
    <name evidence="5" type="ORF">D6D85_07410</name>
</gene>
<keyword evidence="3" id="KW-0812">Transmembrane</keyword>
<dbReference type="Pfam" id="PF00496">
    <property type="entry name" value="SBP_bac_5"/>
    <property type="match status" value="1"/>
</dbReference>
<dbReference type="InterPro" id="IPR030678">
    <property type="entry name" value="Peptide/Ni-bd"/>
</dbReference>
<keyword evidence="6" id="KW-1185">Reference proteome</keyword>
<comment type="similarity">
    <text evidence="1">Belongs to the bacterial solute-binding protein 5 family.</text>
</comment>
<dbReference type="InterPro" id="IPR039424">
    <property type="entry name" value="SBP_5"/>
</dbReference>
<keyword evidence="3" id="KW-1133">Transmembrane helix</keyword>
<evidence type="ECO:0000256" key="3">
    <source>
        <dbReference type="SAM" id="Phobius"/>
    </source>
</evidence>
<dbReference type="Gene3D" id="3.40.190.10">
    <property type="entry name" value="Periplasmic binding protein-like II"/>
    <property type="match status" value="1"/>
</dbReference>
<comment type="caution">
    <text evidence="5">The sequence shown here is derived from an EMBL/GenBank/DDBJ whole genome shotgun (WGS) entry which is preliminary data.</text>
</comment>
<dbReference type="InterPro" id="IPR023765">
    <property type="entry name" value="SBP_5_CS"/>
</dbReference>
<evidence type="ECO:0000259" key="4">
    <source>
        <dbReference type="Pfam" id="PF00496"/>
    </source>
</evidence>
<evidence type="ECO:0000313" key="5">
    <source>
        <dbReference type="EMBL" id="RSN74814.1"/>
    </source>
</evidence>
<protein>
    <submittedName>
        <fullName evidence="5">ABC transporter substrate-binding protein</fullName>
    </submittedName>
</protein>
<evidence type="ECO:0000313" key="6">
    <source>
        <dbReference type="Proteomes" id="UP000277582"/>
    </source>
</evidence>
<dbReference type="EMBL" id="RCOS01000086">
    <property type="protein sequence ID" value="RSN74814.1"/>
    <property type="molecule type" value="Genomic_DNA"/>
</dbReference>
<dbReference type="GO" id="GO:1904680">
    <property type="term" value="F:peptide transmembrane transporter activity"/>
    <property type="evidence" value="ECO:0007669"/>
    <property type="project" value="TreeGrafter"/>
</dbReference>
<feature type="domain" description="Solute-binding protein family 5" evidence="4">
    <location>
        <begin position="105"/>
        <end position="462"/>
    </location>
</feature>
<keyword evidence="2" id="KW-0732">Signal</keyword>
<feature type="transmembrane region" description="Helical" evidence="3">
    <location>
        <begin position="18"/>
        <end position="37"/>
    </location>
</feature>
<dbReference type="PIRSF" id="PIRSF002741">
    <property type="entry name" value="MppA"/>
    <property type="match status" value="1"/>
</dbReference>
<dbReference type="CDD" id="cd08512">
    <property type="entry name" value="PBP2_NikA_DppA_OppA_like_7"/>
    <property type="match status" value="1"/>
</dbReference>
<dbReference type="AlphaFoldDB" id="A0A429GLU6"/>
<dbReference type="GO" id="GO:0043190">
    <property type="term" value="C:ATP-binding cassette (ABC) transporter complex"/>
    <property type="evidence" value="ECO:0007669"/>
    <property type="project" value="InterPro"/>
</dbReference>
<dbReference type="FunFam" id="3.90.76.10:FF:000007">
    <property type="entry name" value="Dipeptide ABC transporter periplasmic dipeptide-binding protein"/>
    <property type="match status" value="1"/>
</dbReference>
<proteinExistence type="inferred from homology"/>
<dbReference type="PANTHER" id="PTHR30290">
    <property type="entry name" value="PERIPLASMIC BINDING COMPONENT OF ABC TRANSPORTER"/>
    <property type="match status" value="1"/>
</dbReference>
<dbReference type="InterPro" id="IPR000914">
    <property type="entry name" value="SBP_5_dom"/>
</dbReference>
<name>A0A429GLU6_9CREN</name>
<organism evidence="5 6">
    <name type="scientific">Candidatus Methanodesulfokora washburnensis</name>
    <dbReference type="NCBI Taxonomy" id="2478471"/>
    <lineage>
        <taxon>Archaea</taxon>
        <taxon>Thermoproteota</taxon>
        <taxon>Candidatus Korarchaeia</taxon>
        <taxon>Candidatus Korarchaeia incertae sedis</taxon>
        <taxon>Candidatus Methanodesulfokora</taxon>
    </lineage>
</organism>
<keyword evidence="3" id="KW-0472">Membrane</keyword>
<dbReference type="PROSITE" id="PS01040">
    <property type="entry name" value="SBP_BACTERIAL_5"/>
    <property type="match status" value="1"/>
</dbReference>
<reference evidence="5 6" key="1">
    <citation type="submission" date="2018-10" db="EMBL/GenBank/DDBJ databases">
        <title>Co-occurring genomic capacity for anaerobic methane metabolism and dissimilatory sulfite reduction discovered in the Korarchaeota.</title>
        <authorList>
            <person name="Mckay L.J."/>
            <person name="Dlakic M."/>
            <person name="Fields M.W."/>
            <person name="Delmont T.O."/>
            <person name="Eren A.M."/>
            <person name="Jay Z.J."/>
            <person name="Klingelsmith K.B."/>
            <person name="Rusch D.B."/>
            <person name="Inskeep W.P."/>
        </authorList>
    </citation>
    <scope>NUCLEOTIDE SEQUENCE [LARGE SCALE GENOMIC DNA]</scope>
    <source>
        <strain evidence="5 6">MDKW</strain>
    </source>
</reference>
<dbReference type="Gene3D" id="3.10.105.10">
    <property type="entry name" value="Dipeptide-binding Protein, Domain 3"/>
    <property type="match status" value="1"/>
</dbReference>
<accession>A0A429GLU6</accession>
<dbReference type="GO" id="GO:0015833">
    <property type="term" value="P:peptide transport"/>
    <property type="evidence" value="ECO:0007669"/>
    <property type="project" value="TreeGrafter"/>
</dbReference>
<sequence>MLANRPGENMKKGVSKTVWTIALIIVVVVIAAVALMIQKPVKPAQPAQNVTAPSPTALDTLIIAMDTSDAVSLDPARAYEFASCLVANQLYDKLVDFELPDLVHVKPEVAESWEVSPDNRIYTFHIRKGIKFASGNELNADAVVYSLQRVIKLKQTAAWVLTQFVSKPEQIEKVDNYTVRITLDRPVAPSFFLATLTFTTGAIVDPKVVEAHAKGGDMGSDWMTDHSAGSGPYILESWERESQIVLVANPNYWKGAPPLKKIIIKHVPEPTDQLLLIKKGDVDIAWDLQADQIAQLAGTSGIVIEKVEGLRLIYIGMNVAVKPLDNVKVRQAIRYSIDYDSIVSNILKGMAIKWQTIIPKGLLGADPNTPYYKNITMAKKLLAEAGYPNGFEIELTTPPTYPQIDIATKIQSDLAEAGIKVKIVQMTQSEMYEKYRKQGLQLVLAGWGTDYPDPDDNAEAFGNYRVKQLAWRNSWYDDYAANLTEKAALEPDLNKRDAMYKNLSEYILENGPFVILYQQVHPYVLRDWVKGFVPDPTFFYLDFSKIYKKVGS</sequence>
<dbReference type="SUPFAM" id="SSF53850">
    <property type="entry name" value="Periplasmic binding protein-like II"/>
    <property type="match status" value="1"/>
</dbReference>
<evidence type="ECO:0000256" key="2">
    <source>
        <dbReference type="ARBA" id="ARBA00022729"/>
    </source>
</evidence>
<evidence type="ECO:0000256" key="1">
    <source>
        <dbReference type="ARBA" id="ARBA00005695"/>
    </source>
</evidence>
<dbReference type="Proteomes" id="UP000277582">
    <property type="component" value="Unassembled WGS sequence"/>
</dbReference>
<dbReference type="PANTHER" id="PTHR30290:SF34">
    <property type="entry name" value="ABC TRANSPORTER, PERIPLASMIC OLIGO-PEPTIDE BINDING PROTEIN, PUTATIVE-RELATED"/>
    <property type="match status" value="1"/>
</dbReference>
<dbReference type="GO" id="GO:0042597">
    <property type="term" value="C:periplasmic space"/>
    <property type="evidence" value="ECO:0007669"/>
    <property type="project" value="UniProtKB-ARBA"/>
</dbReference>
<dbReference type="Gene3D" id="3.90.76.10">
    <property type="entry name" value="Dipeptide-binding Protein, Domain 1"/>
    <property type="match status" value="1"/>
</dbReference>